<evidence type="ECO:0000256" key="3">
    <source>
        <dbReference type="ARBA" id="ARBA00023125"/>
    </source>
</evidence>
<comment type="caution">
    <text evidence="6">The sequence shown here is derived from an EMBL/GenBank/DDBJ whole genome shotgun (WGS) entry which is preliminary data.</text>
</comment>
<dbReference type="InterPro" id="IPR036388">
    <property type="entry name" value="WH-like_DNA-bd_sf"/>
</dbReference>
<dbReference type="PANTHER" id="PTHR30537:SF72">
    <property type="entry name" value="LYSR FAMILY TRANSCRIPTIONAL REGULATOR"/>
    <property type="match status" value="1"/>
</dbReference>
<feature type="domain" description="HTH lysR-type" evidence="5">
    <location>
        <begin position="1"/>
        <end position="51"/>
    </location>
</feature>
<accession>A0A401LNB0</accession>
<keyword evidence="7" id="KW-1185">Reference proteome</keyword>
<keyword evidence="4" id="KW-0804">Transcription</keyword>
<reference evidence="6 7" key="1">
    <citation type="journal article" date="2018" name="Int. J. Syst. Evol. Microbiol.">
        <title>Mesosutterella multiformis gen. nov., sp. nov., a member of the family Sutterellaceae and Sutterella megalosphaeroides sp. nov., isolated from human faeces.</title>
        <authorList>
            <person name="Sakamoto M."/>
            <person name="Ikeyama N."/>
            <person name="Kunihiro T."/>
            <person name="Iino T."/>
            <person name="Yuki M."/>
            <person name="Ohkuma M."/>
        </authorList>
    </citation>
    <scope>NUCLEOTIDE SEQUENCE [LARGE SCALE GENOMIC DNA]</scope>
    <source>
        <strain evidence="6 7">4NBBH2</strain>
    </source>
</reference>
<evidence type="ECO:0000256" key="4">
    <source>
        <dbReference type="ARBA" id="ARBA00023163"/>
    </source>
</evidence>
<name>A0A388SER6_9BURK</name>
<keyword evidence="2" id="KW-0805">Transcription regulation</keyword>
<dbReference type="PANTHER" id="PTHR30537">
    <property type="entry name" value="HTH-TYPE TRANSCRIPTIONAL REGULATOR"/>
    <property type="match status" value="1"/>
</dbReference>
<dbReference type="GO" id="GO:0043565">
    <property type="term" value="F:sequence-specific DNA binding"/>
    <property type="evidence" value="ECO:0007669"/>
    <property type="project" value="TreeGrafter"/>
</dbReference>
<dbReference type="InterPro" id="IPR005119">
    <property type="entry name" value="LysR_subst-bd"/>
</dbReference>
<dbReference type="CDD" id="cd08422">
    <property type="entry name" value="PBP2_CrgA_like"/>
    <property type="match status" value="1"/>
</dbReference>
<dbReference type="GO" id="GO:0006351">
    <property type="term" value="P:DNA-templated transcription"/>
    <property type="evidence" value="ECO:0007669"/>
    <property type="project" value="TreeGrafter"/>
</dbReference>
<organism evidence="6 7">
    <name type="scientific">Mesosutterella multiformis</name>
    <dbReference type="NCBI Taxonomy" id="2259133"/>
    <lineage>
        <taxon>Bacteria</taxon>
        <taxon>Pseudomonadati</taxon>
        <taxon>Pseudomonadota</taxon>
        <taxon>Betaproteobacteria</taxon>
        <taxon>Burkholderiales</taxon>
        <taxon>Sutterellaceae</taxon>
        <taxon>Mesosutterella</taxon>
    </lineage>
</organism>
<accession>A0A388SER6</accession>
<dbReference type="SUPFAM" id="SSF53850">
    <property type="entry name" value="Periplasmic binding protein-like II"/>
    <property type="match status" value="1"/>
</dbReference>
<gene>
    <name evidence="6" type="ORF">MESMUL_12640</name>
</gene>
<dbReference type="Gene3D" id="3.40.190.290">
    <property type="match status" value="1"/>
</dbReference>
<dbReference type="GO" id="GO:0003700">
    <property type="term" value="F:DNA-binding transcription factor activity"/>
    <property type="evidence" value="ECO:0007669"/>
    <property type="project" value="InterPro"/>
</dbReference>
<dbReference type="Gene3D" id="1.10.10.10">
    <property type="entry name" value="Winged helix-like DNA-binding domain superfamily/Winged helix DNA-binding domain"/>
    <property type="match status" value="1"/>
</dbReference>
<protein>
    <submittedName>
        <fullName evidence="6">Transcriptional regulator</fullName>
    </submittedName>
</protein>
<evidence type="ECO:0000256" key="1">
    <source>
        <dbReference type="ARBA" id="ARBA00009437"/>
    </source>
</evidence>
<dbReference type="PROSITE" id="PS50931">
    <property type="entry name" value="HTH_LYSR"/>
    <property type="match status" value="1"/>
</dbReference>
<dbReference type="SUPFAM" id="SSF46785">
    <property type="entry name" value="Winged helix' DNA-binding domain"/>
    <property type="match status" value="1"/>
</dbReference>
<evidence type="ECO:0000313" key="6">
    <source>
        <dbReference type="EMBL" id="GBO93910.1"/>
    </source>
</evidence>
<evidence type="ECO:0000259" key="5">
    <source>
        <dbReference type="PROSITE" id="PS50931"/>
    </source>
</evidence>
<dbReference type="InterPro" id="IPR036390">
    <property type="entry name" value="WH_DNA-bd_sf"/>
</dbReference>
<dbReference type="Pfam" id="PF03466">
    <property type="entry name" value="LysR_substrate"/>
    <property type="match status" value="1"/>
</dbReference>
<dbReference type="Pfam" id="PF00126">
    <property type="entry name" value="HTH_1"/>
    <property type="match status" value="1"/>
</dbReference>
<proteinExistence type="inferred from homology"/>
<dbReference type="AlphaFoldDB" id="A0A388SER6"/>
<dbReference type="InterPro" id="IPR000847">
    <property type="entry name" value="LysR_HTH_N"/>
</dbReference>
<keyword evidence="3" id="KW-0238">DNA-binding</keyword>
<dbReference type="InterPro" id="IPR058163">
    <property type="entry name" value="LysR-type_TF_proteobact-type"/>
</dbReference>
<dbReference type="EMBL" id="BGZJ01000001">
    <property type="protein sequence ID" value="GBO93910.1"/>
    <property type="molecule type" value="Genomic_DNA"/>
</dbReference>
<dbReference type="Proteomes" id="UP000266091">
    <property type="component" value="Unassembled WGS sequence"/>
</dbReference>
<comment type="similarity">
    <text evidence="1">Belongs to the LysR transcriptional regulatory family.</text>
</comment>
<sequence length="307" mass="33976">MFCEIVRAEGLNAACERLDCEPSTASRAIHALEKELGAPLFSRSSRPVKLTQLGHEAYQAALKLTATHEDMIRSLKGDKSKLSGLIRVTSHAGIGPAEITPALVEFQKIYPDIQFELSELTAPLPDGFMTSDGNLVDVAVGYGEDAPLPGVIQRYSGEMPFIPCASPAYVKKHGFPRQVDDCQRHTGVLINTPTRSATTVLQKGAKTATIRWKSTLIVHNLISVKSAVMLGAGVVPDLPLYHCADDIEAGNLVAVLDGWRRKPLSCFVYAREESYEKRRVQVFVDWLADHEERSMNRLKSRFPEFYH</sequence>
<evidence type="ECO:0000313" key="7">
    <source>
        <dbReference type="Proteomes" id="UP000266091"/>
    </source>
</evidence>
<evidence type="ECO:0000256" key="2">
    <source>
        <dbReference type="ARBA" id="ARBA00023015"/>
    </source>
</evidence>